<dbReference type="InterPro" id="IPR010720">
    <property type="entry name" value="Alpha-L-AF_C"/>
</dbReference>
<evidence type="ECO:0000256" key="5">
    <source>
        <dbReference type="ARBA" id="ARBA00022729"/>
    </source>
</evidence>
<comment type="catalytic activity">
    <reaction evidence="1">
        <text>Hydrolysis of terminal non-reducing alpha-L-arabinofuranoside residues in alpha-L-arabinosides.</text>
        <dbReference type="EC" id="3.2.1.55"/>
    </reaction>
</comment>
<dbReference type="Pfam" id="PF22848">
    <property type="entry name" value="ASD1_dom"/>
    <property type="match status" value="1"/>
</dbReference>
<keyword evidence="5 8" id="KW-0732">Signal</keyword>
<sequence length="639" mass="70895">MKLLSASLSAVATAFLLSSTFIQSANALSLTIRNDVPGNASSPILYGLMYEDINRCGDGGMYGQMLRNWNFQKDDSGTKDPSTEFWSAVGDGAKIALDDSVGLNDANKNSLRLDVSSVKTPAGVANEGWWGVRAQPDETYTASFFAKANGYSGKVNVSLQTNDGTVLASATPEGKLSSDFQQFSVTLKPKISSTSVDNRFVVSVDSEDAVGSSIYFQVFSLFGETFADRENGLRQDIGKALNDLNPSFFRFPGGNNLEGVSIPQRWKFQQTIGPLEDRVGRLGDWTYWNTNGQGLLDYMYMCEDMGMEPILDVYAGYSLDGSSVAEEDLGPYVDEVLDELEYLTGSKDTKWGSLRASHGHPEPFDIKYIEIGNEDWFSTTYDYRYKTFYDAITKAYPNVTIIETAEQSSRPWDIYDDHYYLDTKAMIGNYDHYDNYPRNGTGIFVGEFGTNVKGCCGNSSANLEAALADAVFMTGLERNSDLVKMIAYAPTMKRVGHEQWNPDMIHFDTEAVWLTPSYHVFQQWSINRADTILQVDHSDGEFGPLYWVVGSKKETAQIFVKMVNTGSEAEKVSFNLKNAAIHSQGVARVITGSSLDDENTKDKSTVTVKESTFNMDTLTSFTYTFEPYSATVLLLHLQK</sequence>
<proteinExistence type="inferred from homology"/>
<feature type="domain" description="Alpha-L-arabinofuranosidase C-terminal" evidence="9">
    <location>
        <begin position="446"/>
        <end position="629"/>
    </location>
</feature>
<dbReference type="GO" id="GO:0046556">
    <property type="term" value="F:alpha-L-arabinofuranosidase activity"/>
    <property type="evidence" value="ECO:0007669"/>
    <property type="project" value="UniProtKB-EC"/>
</dbReference>
<dbReference type="InterPro" id="IPR051563">
    <property type="entry name" value="Glycosyl_Hydrolase_51"/>
</dbReference>
<keyword evidence="6" id="KW-0378">Hydrolase</keyword>
<dbReference type="EC" id="3.2.1.55" evidence="4"/>
<dbReference type="InterPro" id="IPR017853">
    <property type="entry name" value="GH"/>
</dbReference>
<evidence type="ECO:0000313" key="11">
    <source>
        <dbReference type="Proteomes" id="UP001234581"/>
    </source>
</evidence>
<dbReference type="AlphaFoldDB" id="A0AAD7Y146"/>
<evidence type="ECO:0000259" key="9">
    <source>
        <dbReference type="SMART" id="SM00813"/>
    </source>
</evidence>
<dbReference type="RefSeq" id="XP_058345491.1">
    <property type="nucleotide sequence ID" value="XM_058483693.1"/>
</dbReference>
<dbReference type="SUPFAM" id="SSF51011">
    <property type="entry name" value="Glycosyl hydrolase domain"/>
    <property type="match status" value="1"/>
</dbReference>
<keyword evidence="11" id="KW-1185">Reference proteome</keyword>
<organism evidence="10 11">
    <name type="scientific">Lichtheimia ornata</name>
    <dbReference type="NCBI Taxonomy" id="688661"/>
    <lineage>
        <taxon>Eukaryota</taxon>
        <taxon>Fungi</taxon>
        <taxon>Fungi incertae sedis</taxon>
        <taxon>Mucoromycota</taxon>
        <taxon>Mucoromycotina</taxon>
        <taxon>Mucoromycetes</taxon>
        <taxon>Mucorales</taxon>
        <taxon>Lichtheimiaceae</taxon>
        <taxon>Lichtheimia</taxon>
    </lineage>
</organism>
<dbReference type="Gene3D" id="2.60.40.1180">
    <property type="entry name" value="Golgi alpha-mannosidase II"/>
    <property type="match status" value="1"/>
</dbReference>
<comment type="pathway">
    <text evidence="2">Glycan metabolism; L-arabinan degradation.</text>
</comment>
<comment type="similarity">
    <text evidence="3">Belongs to the glycosyl hydrolase 51 family.</text>
</comment>
<protein>
    <recommendedName>
        <fullName evidence="4">non-reducing end alpha-L-arabinofuranosidase</fullName>
        <ecNumber evidence="4">3.2.1.55</ecNumber>
    </recommendedName>
</protein>
<dbReference type="SUPFAM" id="SSF49785">
    <property type="entry name" value="Galactose-binding domain-like"/>
    <property type="match status" value="1"/>
</dbReference>
<accession>A0AAD7Y146</accession>
<dbReference type="InterPro" id="IPR055235">
    <property type="entry name" value="ASD1_cat"/>
</dbReference>
<gene>
    <name evidence="10" type="ORF">O0I10_003625</name>
</gene>
<evidence type="ECO:0000256" key="3">
    <source>
        <dbReference type="ARBA" id="ARBA00007186"/>
    </source>
</evidence>
<comment type="caution">
    <text evidence="10">The sequence shown here is derived from an EMBL/GenBank/DDBJ whole genome shotgun (WGS) entry which is preliminary data.</text>
</comment>
<evidence type="ECO:0000256" key="7">
    <source>
        <dbReference type="ARBA" id="ARBA00023180"/>
    </source>
</evidence>
<name>A0AAD7Y146_9FUNG</name>
<dbReference type="PANTHER" id="PTHR31776:SF0">
    <property type="entry name" value="ALPHA-L-ARABINOFURANOSIDASE 1"/>
    <property type="match status" value="1"/>
</dbReference>
<dbReference type="Proteomes" id="UP001234581">
    <property type="component" value="Unassembled WGS sequence"/>
</dbReference>
<dbReference type="SMART" id="SM00813">
    <property type="entry name" value="Alpha-L-AF_C"/>
    <property type="match status" value="1"/>
</dbReference>
<feature type="chain" id="PRO_5042160849" description="non-reducing end alpha-L-arabinofuranosidase" evidence="8">
    <location>
        <begin position="28"/>
        <end position="639"/>
    </location>
</feature>
<evidence type="ECO:0000256" key="2">
    <source>
        <dbReference type="ARBA" id="ARBA00004834"/>
    </source>
</evidence>
<evidence type="ECO:0000256" key="8">
    <source>
        <dbReference type="SAM" id="SignalP"/>
    </source>
</evidence>
<evidence type="ECO:0000256" key="1">
    <source>
        <dbReference type="ARBA" id="ARBA00001462"/>
    </source>
</evidence>
<keyword evidence="7" id="KW-0325">Glycoprotein</keyword>
<reference evidence="10 11" key="1">
    <citation type="submission" date="2023-03" db="EMBL/GenBank/DDBJ databases">
        <title>Genome sequence of Lichtheimia ornata CBS 291.66.</title>
        <authorList>
            <person name="Mohabir J.T."/>
            <person name="Shea T.P."/>
            <person name="Kurbessoian T."/>
            <person name="Berby B."/>
            <person name="Fontaine J."/>
            <person name="Livny J."/>
            <person name="Gnirke A."/>
            <person name="Stajich J.E."/>
            <person name="Cuomo C.A."/>
        </authorList>
    </citation>
    <scope>NUCLEOTIDE SEQUENCE [LARGE SCALE GENOMIC DNA]</scope>
    <source>
        <strain evidence="10">CBS 291.66</strain>
    </source>
</reference>
<dbReference type="GeneID" id="83211038"/>
<evidence type="ECO:0000256" key="4">
    <source>
        <dbReference type="ARBA" id="ARBA00012670"/>
    </source>
</evidence>
<evidence type="ECO:0000256" key="6">
    <source>
        <dbReference type="ARBA" id="ARBA00022801"/>
    </source>
</evidence>
<dbReference type="SUPFAM" id="SSF51445">
    <property type="entry name" value="(Trans)glycosidases"/>
    <property type="match status" value="1"/>
</dbReference>
<dbReference type="Pfam" id="PF06964">
    <property type="entry name" value="Alpha-L-AF_C"/>
    <property type="match status" value="1"/>
</dbReference>
<dbReference type="EMBL" id="JARTCD010000012">
    <property type="protein sequence ID" value="KAJ8660578.1"/>
    <property type="molecule type" value="Genomic_DNA"/>
</dbReference>
<dbReference type="Gene3D" id="3.20.20.80">
    <property type="entry name" value="Glycosidases"/>
    <property type="match status" value="1"/>
</dbReference>
<dbReference type="GO" id="GO:0046373">
    <property type="term" value="P:L-arabinose metabolic process"/>
    <property type="evidence" value="ECO:0007669"/>
    <property type="project" value="InterPro"/>
</dbReference>
<feature type="signal peptide" evidence="8">
    <location>
        <begin position="1"/>
        <end position="27"/>
    </location>
</feature>
<dbReference type="InterPro" id="IPR013780">
    <property type="entry name" value="Glyco_hydro_b"/>
</dbReference>
<dbReference type="PANTHER" id="PTHR31776">
    <property type="entry name" value="ALPHA-L-ARABINOFURANOSIDASE 1"/>
    <property type="match status" value="1"/>
</dbReference>
<evidence type="ECO:0000313" key="10">
    <source>
        <dbReference type="EMBL" id="KAJ8660578.1"/>
    </source>
</evidence>
<dbReference type="InterPro" id="IPR008979">
    <property type="entry name" value="Galactose-bd-like_sf"/>
</dbReference>